<dbReference type="GO" id="GO:0009423">
    <property type="term" value="P:chorismate biosynthetic process"/>
    <property type="evidence" value="ECO:0007669"/>
    <property type="project" value="TreeGrafter"/>
</dbReference>
<keyword evidence="5" id="KW-1185">Reference proteome</keyword>
<evidence type="ECO:0000313" key="5">
    <source>
        <dbReference type="Proteomes" id="UP000032737"/>
    </source>
</evidence>
<dbReference type="Gene3D" id="3.40.50.720">
    <property type="entry name" value="NAD(P)-binding Rossmann-like Domain"/>
    <property type="match status" value="1"/>
</dbReference>
<accession>U4KMI7</accession>
<name>U4KMI7_9MOLU</name>
<feature type="domain" description="Shikimate dehydrogenase substrate binding N-terminal" evidence="3">
    <location>
        <begin position="6"/>
        <end position="89"/>
    </location>
</feature>
<keyword evidence="2" id="KW-0028">Amino-acid biosynthesis</keyword>
<gene>
    <name evidence="4" type="primary">aroE</name>
    <name evidence="4" type="ORF">BN85303510</name>
</gene>
<dbReference type="InterPro" id="IPR013708">
    <property type="entry name" value="Shikimate_DH-bd_N"/>
</dbReference>
<dbReference type="SUPFAM" id="SSF53223">
    <property type="entry name" value="Aminoacid dehydrogenase-like, N-terminal domain"/>
    <property type="match status" value="1"/>
</dbReference>
<dbReference type="KEGG" id="abra:BN85303510"/>
<dbReference type="InterPro" id="IPR022893">
    <property type="entry name" value="Shikimate_DH_fam"/>
</dbReference>
<proteinExistence type="predicted"/>
<reference evidence="4 5" key="1">
    <citation type="journal article" date="2013" name="J. Mol. Microbiol. Biotechnol.">
        <title>Analysis of the Complete Genomes of Acholeplasma brassicae , A. palmae and A. laidlawii and Their Comparison to the Obligate Parasites from ' Candidatus Phytoplasma'.</title>
        <authorList>
            <person name="Kube M."/>
            <person name="Siewert C."/>
            <person name="Migdoll A.M."/>
            <person name="Duduk B."/>
            <person name="Holz S."/>
            <person name="Rabus R."/>
            <person name="Seemuller E."/>
            <person name="Mitrovic J."/>
            <person name="Muller I."/>
            <person name="Buttner C."/>
            <person name="Reinhardt R."/>
        </authorList>
    </citation>
    <scope>NUCLEOTIDE SEQUENCE [LARGE SCALE GENOMIC DNA]</scope>
    <source>
        <strain evidence="5">0502</strain>
    </source>
</reference>
<dbReference type="Pfam" id="PF08501">
    <property type="entry name" value="Shikimate_dh_N"/>
    <property type="match status" value="1"/>
</dbReference>
<evidence type="ECO:0000259" key="3">
    <source>
        <dbReference type="Pfam" id="PF08501"/>
    </source>
</evidence>
<dbReference type="Proteomes" id="UP000032737">
    <property type="component" value="Chromosome"/>
</dbReference>
<protein>
    <submittedName>
        <fullName evidence="4">Shikimate dehydrogenase</fullName>
        <ecNumber evidence="4">1.1.1.25</ecNumber>
    </submittedName>
</protein>
<comment type="pathway">
    <text evidence="1">Metabolic intermediate biosynthesis; chorismate biosynthesis; chorismate from D-erythrose 4-phosphate and phosphoenolpyruvate: step 4/7.</text>
</comment>
<organism evidence="4 5">
    <name type="scientific">Acholeplasma brassicae</name>
    <dbReference type="NCBI Taxonomy" id="61635"/>
    <lineage>
        <taxon>Bacteria</taxon>
        <taxon>Bacillati</taxon>
        <taxon>Mycoplasmatota</taxon>
        <taxon>Mollicutes</taxon>
        <taxon>Acholeplasmatales</taxon>
        <taxon>Acholeplasmataceae</taxon>
        <taxon>Acholeplasma</taxon>
    </lineage>
</organism>
<dbReference type="GO" id="GO:0019632">
    <property type="term" value="P:shikimate metabolic process"/>
    <property type="evidence" value="ECO:0007669"/>
    <property type="project" value="TreeGrafter"/>
</dbReference>
<dbReference type="GO" id="GO:0004764">
    <property type="term" value="F:shikimate 3-dehydrogenase (NADP+) activity"/>
    <property type="evidence" value="ECO:0007669"/>
    <property type="project" value="UniProtKB-EC"/>
</dbReference>
<dbReference type="SUPFAM" id="SSF51735">
    <property type="entry name" value="NAD(P)-binding Rossmann-fold domains"/>
    <property type="match status" value="1"/>
</dbReference>
<dbReference type="CDD" id="cd01065">
    <property type="entry name" value="NAD_bind_Shikimate_DH"/>
    <property type="match status" value="1"/>
</dbReference>
<dbReference type="Gene3D" id="3.40.50.10860">
    <property type="entry name" value="Leucine Dehydrogenase, chain A, domain 1"/>
    <property type="match status" value="1"/>
</dbReference>
<evidence type="ECO:0000256" key="1">
    <source>
        <dbReference type="ARBA" id="ARBA00004871"/>
    </source>
</evidence>
<dbReference type="RefSeq" id="WP_030004233.1">
    <property type="nucleotide sequence ID" value="NC_022549.1"/>
</dbReference>
<dbReference type="EC" id="1.1.1.25" evidence="4"/>
<dbReference type="PANTHER" id="PTHR21089:SF1">
    <property type="entry name" value="BIFUNCTIONAL 3-DEHYDROQUINATE DEHYDRATASE_SHIKIMATE DEHYDROGENASE, CHLOROPLASTIC"/>
    <property type="match status" value="1"/>
</dbReference>
<dbReference type="InterPro" id="IPR036291">
    <property type="entry name" value="NAD(P)-bd_dom_sf"/>
</dbReference>
<dbReference type="EMBL" id="FO681348">
    <property type="protein sequence ID" value="CCV65372.1"/>
    <property type="molecule type" value="Genomic_DNA"/>
</dbReference>
<dbReference type="GO" id="GO:0009073">
    <property type="term" value="P:aromatic amino acid family biosynthetic process"/>
    <property type="evidence" value="ECO:0007669"/>
    <property type="project" value="UniProtKB-KW"/>
</dbReference>
<dbReference type="OrthoDB" id="9792692at2"/>
<dbReference type="PANTHER" id="PTHR21089">
    <property type="entry name" value="SHIKIMATE DEHYDROGENASE"/>
    <property type="match status" value="1"/>
</dbReference>
<dbReference type="HOGENOM" id="CLU_044063_4_1_14"/>
<evidence type="ECO:0000313" key="4">
    <source>
        <dbReference type="EMBL" id="CCV65372.1"/>
    </source>
</evidence>
<sequence>MSKFGLIGKSLKHSHSKALHELIAKNNQLTYTYELLEYESKDDLIVAIDLLKKKKYLGYNVTIPYKEAIMSYCDELSEAARKIQAVNTIYLKDGLVYGDNTDYYGVMRLFEFYHINPKTKAVYILGSGGAAKATAYALSLLGYLPVVVSRDKQKNKKQFSMVIDYEQFYQIDQYPLVINTTPVGMYPNNDNCPLPPQIAKKIDIVIDLIYNPKKTVLMKEANFSCNGIVMLVTQALRSQELWQKKILKSTKEDIDDLIGGLNL</sequence>
<keyword evidence="4" id="KW-0560">Oxidoreductase</keyword>
<dbReference type="AlphaFoldDB" id="U4KMI7"/>
<dbReference type="GO" id="GO:0050661">
    <property type="term" value="F:NADP binding"/>
    <property type="evidence" value="ECO:0007669"/>
    <property type="project" value="TreeGrafter"/>
</dbReference>
<keyword evidence="2" id="KW-0057">Aromatic amino acid biosynthesis</keyword>
<dbReference type="STRING" id="61635.BN85303510"/>
<dbReference type="GO" id="GO:0005829">
    <property type="term" value="C:cytosol"/>
    <property type="evidence" value="ECO:0007669"/>
    <property type="project" value="TreeGrafter"/>
</dbReference>
<dbReference type="InterPro" id="IPR046346">
    <property type="entry name" value="Aminoacid_DH-like_N_sf"/>
</dbReference>
<evidence type="ECO:0000256" key="2">
    <source>
        <dbReference type="ARBA" id="ARBA00023141"/>
    </source>
</evidence>